<organism evidence="3 4">
    <name type="scientific">Chlorogloeopsis fritschii PCC 6912</name>
    <dbReference type="NCBI Taxonomy" id="211165"/>
    <lineage>
        <taxon>Bacteria</taxon>
        <taxon>Bacillati</taxon>
        <taxon>Cyanobacteriota</taxon>
        <taxon>Cyanophyceae</taxon>
        <taxon>Nostocales</taxon>
        <taxon>Chlorogloeopsidaceae</taxon>
        <taxon>Chlorogloeopsis</taxon>
    </lineage>
</organism>
<dbReference type="Proteomes" id="UP000268857">
    <property type="component" value="Unassembled WGS sequence"/>
</dbReference>
<evidence type="ECO:0000256" key="1">
    <source>
        <dbReference type="SAM" id="MobiDB-lite"/>
    </source>
</evidence>
<gene>
    <name evidence="3" type="ORF">PCC6912_19550</name>
</gene>
<feature type="transmembrane region" description="Helical" evidence="2">
    <location>
        <begin position="133"/>
        <end position="151"/>
    </location>
</feature>
<evidence type="ECO:0000313" key="3">
    <source>
        <dbReference type="EMBL" id="RUR83712.1"/>
    </source>
</evidence>
<protein>
    <submittedName>
        <fullName evidence="3">Uncharacterized protein</fullName>
    </submittedName>
</protein>
<comment type="caution">
    <text evidence="3">The sequence shown here is derived from an EMBL/GenBank/DDBJ whole genome shotgun (WGS) entry which is preliminary data.</text>
</comment>
<sequence>MPSPSVASSPTVQLKTEPSLDKVLPSSEPVKLTLKVVDAQGQLLSNANLQLRLLTPAPTPWLSSDFPIVEATKLLEFNATAPSGKLQFEKVMPIRGTYQLQAKVTPKVVGDFKPFEQTLTFSVPEKPVKYRNLAILAAILLLAGFGGGWVIGGRQNVEPGEIAPQRVRLLLSGATIVAIAALLIVNISAERASTHAHSAHSHATTPAIQKSGGLEVRLSGDTNATVGQTATQTVQVTDTANGKPVNDVTLNIQAIALEDNELMFAYKTTPNEQGKFTWQEQFFDGAPHQVVVEVSPQASAARQFQPFKVAQFVEVEGISPPLSRRFISLGYFTGIFVLGLAGGLVLRRRRNEPEYQNI</sequence>
<dbReference type="EMBL" id="RSCJ01000006">
    <property type="protein sequence ID" value="RUR83712.1"/>
    <property type="molecule type" value="Genomic_DNA"/>
</dbReference>
<feature type="transmembrane region" description="Helical" evidence="2">
    <location>
        <begin position="326"/>
        <end position="346"/>
    </location>
</feature>
<name>A0A3S0XY43_CHLFR</name>
<dbReference type="AlphaFoldDB" id="A0A3S0XY43"/>
<keyword evidence="2" id="KW-0472">Membrane</keyword>
<accession>A0A3S0XY43</accession>
<keyword evidence="4" id="KW-1185">Reference proteome</keyword>
<reference evidence="3 4" key="1">
    <citation type="journal article" date="2019" name="Genome Biol. Evol.">
        <title>Day and night: Metabolic profiles and evolutionary relationships of six axenic non-marine cyanobacteria.</title>
        <authorList>
            <person name="Will S.E."/>
            <person name="Henke P."/>
            <person name="Boedeker C."/>
            <person name="Huang S."/>
            <person name="Brinkmann H."/>
            <person name="Rohde M."/>
            <person name="Jarek M."/>
            <person name="Friedl T."/>
            <person name="Seufert S."/>
            <person name="Schumacher M."/>
            <person name="Overmann J."/>
            <person name="Neumann-Schaal M."/>
            <person name="Petersen J."/>
        </authorList>
    </citation>
    <scope>NUCLEOTIDE SEQUENCE [LARGE SCALE GENOMIC DNA]</scope>
    <source>
        <strain evidence="3 4">PCC 6912</strain>
    </source>
</reference>
<evidence type="ECO:0000256" key="2">
    <source>
        <dbReference type="SAM" id="Phobius"/>
    </source>
</evidence>
<feature type="compositionally biased region" description="Polar residues" evidence="1">
    <location>
        <begin position="1"/>
        <end position="16"/>
    </location>
</feature>
<proteinExistence type="predicted"/>
<keyword evidence="2" id="KW-1133">Transmembrane helix</keyword>
<evidence type="ECO:0000313" key="4">
    <source>
        <dbReference type="Proteomes" id="UP000268857"/>
    </source>
</evidence>
<feature type="region of interest" description="Disordered" evidence="1">
    <location>
        <begin position="1"/>
        <end position="20"/>
    </location>
</feature>
<feature type="transmembrane region" description="Helical" evidence="2">
    <location>
        <begin position="171"/>
        <end position="189"/>
    </location>
</feature>
<keyword evidence="2" id="KW-0812">Transmembrane</keyword>